<evidence type="ECO:0000313" key="2">
    <source>
        <dbReference type="Proteomes" id="UP001064048"/>
    </source>
</evidence>
<dbReference type="Proteomes" id="UP001064048">
    <property type="component" value="Chromosome 24"/>
</dbReference>
<accession>A0ACC0K971</accession>
<protein>
    <submittedName>
        <fullName evidence="1">Uncharacterized protein</fullName>
    </submittedName>
</protein>
<comment type="caution">
    <text evidence="1">The sequence shown here is derived from an EMBL/GenBank/DDBJ whole genome shotgun (WGS) entry which is preliminary data.</text>
</comment>
<reference evidence="1 2" key="1">
    <citation type="journal article" date="2022" name="Genome Biol. Evol.">
        <title>The Spruce Budworm Genome: Reconstructing the Evolutionary History of Antifreeze Proteins.</title>
        <authorList>
            <person name="Beliveau C."/>
            <person name="Gagne P."/>
            <person name="Picq S."/>
            <person name="Vernygora O."/>
            <person name="Keeling C.I."/>
            <person name="Pinkney K."/>
            <person name="Doucet D."/>
            <person name="Wen F."/>
            <person name="Johnston J.S."/>
            <person name="Maaroufi H."/>
            <person name="Boyle B."/>
            <person name="Laroche J."/>
            <person name="Dewar K."/>
            <person name="Juretic N."/>
            <person name="Blackburn G."/>
            <person name="Nisole A."/>
            <person name="Brunet B."/>
            <person name="Brandao M."/>
            <person name="Lumley L."/>
            <person name="Duan J."/>
            <person name="Quan G."/>
            <person name="Lucarotti C.J."/>
            <person name="Roe A.D."/>
            <person name="Sperling F.A.H."/>
            <person name="Levesque R.C."/>
            <person name="Cusson M."/>
        </authorList>
    </citation>
    <scope>NUCLEOTIDE SEQUENCE [LARGE SCALE GENOMIC DNA]</scope>
    <source>
        <strain evidence="1">Glfc:IPQL:Cfum</strain>
    </source>
</reference>
<proteinExistence type="predicted"/>
<dbReference type="EMBL" id="CM046124">
    <property type="protein sequence ID" value="KAI8432929.1"/>
    <property type="molecule type" value="Genomic_DNA"/>
</dbReference>
<gene>
    <name evidence="1" type="ORF">MSG28_013832</name>
</gene>
<sequence length="499" mass="56439">MVVAIRAVLAQVLGKHEREAPILRKSEQNSDEEIKSILEEQYRFKNDGTSTRYKITKEDRENTQWLESSEKSEIAWAFRTYAVRRIVGGMETSISMYPYNVAISRNGKHWCGGSIIDEQWVLTAGHCLEAAFDGDKRKLQPFIVRAGSSFHNRGGYQGRINKVFFPKSYAPGSADYDFSLLRLDRPMPIGRNIAVLNLPAKDYVIKNQDILIVTGWGSTHVVGPCARSARIATTILLANPAVKQQCLHCCVSAWRESGYAHIPDRLRFVPVPVMKMNDCQDSYRFYITPRMLCAGYATGGKDACNHDSGGPAVRDGVLLGIVSFGGKQCGDPRSPGVYSRVSELTEWVEKTISANEASRVPELQEKIKKAREREHELQRFKARVEDKKNKIKSWLRETLKSPTFIELAKRKLKEVGVVMRRSASLPIMEAQNISYLDDKAIDDINLSNLINERILENDDKDEDEQMLRTLALKEIMLNESEESDKDENFEAIVAFVLGK</sequence>
<evidence type="ECO:0000313" key="1">
    <source>
        <dbReference type="EMBL" id="KAI8432929.1"/>
    </source>
</evidence>
<organism evidence="1 2">
    <name type="scientific">Choristoneura fumiferana</name>
    <name type="common">Spruce budworm moth</name>
    <name type="synonym">Archips fumiferana</name>
    <dbReference type="NCBI Taxonomy" id="7141"/>
    <lineage>
        <taxon>Eukaryota</taxon>
        <taxon>Metazoa</taxon>
        <taxon>Ecdysozoa</taxon>
        <taxon>Arthropoda</taxon>
        <taxon>Hexapoda</taxon>
        <taxon>Insecta</taxon>
        <taxon>Pterygota</taxon>
        <taxon>Neoptera</taxon>
        <taxon>Endopterygota</taxon>
        <taxon>Lepidoptera</taxon>
        <taxon>Glossata</taxon>
        <taxon>Ditrysia</taxon>
        <taxon>Tortricoidea</taxon>
        <taxon>Tortricidae</taxon>
        <taxon>Tortricinae</taxon>
        <taxon>Choristoneura</taxon>
    </lineage>
</organism>
<name>A0ACC0K971_CHOFU</name>
<keyword evidence="2" id="KW-1185">Reference proteome</keyword>